<accession>A0ABT2ELC6</accession>
<feature type="coiled-coil region" evidence="1">
    <location>
        <begin position="109"/>
        <end position="136"/>
    </location>
</feature>
<dbReference type="InterPro" id="IPR036465">
    <property type="entry name" value="vWFA_dom_sf"/>
</dbReference>
<protein>
    <recommendedName>
        <fullName evidence="4">VWA domain-containing protein</fullName>
    </recommendedName>
</protein>
<keyword evidence="3" id="KW-1185">Reference proteome</keyword>
<comment type="caution">
    <text evidence="2">The sequence shown here is derived from an EMBL/GenBank/DDBJ whole genome shotgun (WGS) entry which is preliminary data.</text>
</comment>
<evidence type="ECO:0000313" key="3">
    <source>
        <dbReference type="Proteomes" id="UP001204798"/>
    </source>
</evidence>
<evidence type="ECO:0008006" key="4">
    <source>
        <dbReference type="Google" id="ProtNLM"/>
    </source>
</evidence>
<dbReference type="RefSeq" id="WP_259094636.1">
    <property type="nucleotide sequence ID" value="NZ_CP130454.1"/>
</dbReference>
<dbReference type="Gene3D" id="3.40.50.410">
    <property type="entry name" value="von Willebrand factor, type A domain"/>
    <property type="match status" value="1"/>
</dbReference>
<proteinExistence type="predicted"/>
<reference evidence="2 3" key="1">
    <citation type="submission" date="2022-08" db="EMBL/GenBank/DDBJ databases">
        <title>Bacterial and archaeal communities from various locations to study Microbial Dark Matter (Phase II).</title>
        <authorList>
            <person name="Stepanauskas R."/>
        </authorList>
    </citation>
    <scope>NUCLEOTIDE SEQUENCE [LARGE SCALE GENOMIC DNA]</scope>
    <source>
        <strain evidence="2 3">PD1</strain>
    </source>
</reference>
<sequence length="472" mass="53165">MTEADIRLDILRSILRSPHGKVEDLANLHKSAQELDPLFYAHFAVWYQQKGEVRDHKHLFIARLLTSPEPMTEFRPVGRALFMTLPVREAARVVSYARRLFGGAPRFLKRTVERYLRQLEADRKRFEDAAVRNRKDLKGLYASLHIKPSPLAQAILFDDKPPEGSKPWIVKQLKKASPEEAARLIYQHRVPYLIAVGAVPKVTPTIAIALISVMTPQELLNNLASIRRRGLLDDPLVRKLVEEKLEAAKSDARVSTMKANLAMAHVDEEMAAKVREVRDVRVERKAEILLPTALFVDKSGSMEPAIEVGKQIAALIAPIAKAGLWVVAFDSVAREITAKGTSMSDWEEAFKYIKADGSTSVGSALELLRRRKIAVEQIIIVTDEIENTAPRLADVYRRYRQELGVDPTFIIVRVRSRYDGLEQELIREGALVTRFDFTGDYYSLPNLLPLVAGRGLIDLVDEIMQTPLPKAA</sequence>
<dbReference type="Proteomes" id="UP001204798">
    <property type="component" value="Unassembled WGS sequence"/>
</dbReference>
<dbReference type="SUPFAM" id="SSF53300">
    <property type="entry name" value="vWA-like"/>
    <property type="match status" value="1"/>
</dbReference>
<keyword evidence="1" id="KW-0175">Coiled coil</keyword>
<dbReference type="InterPro" id="IPR037214">
    <property type="entry name" value="TROVE_dom_sf"/>
</dbReference>
<dbReference type="EMBL" id="JANUCP010000002">
    <property type="protein sequence ID" value="MCS3918645.1"/>
    <property type="molecule type" value="Genomic_DNA"/>
</dbReference>
<dbReference type="SUPFAM" id="SSF140864">
    <property type="entry name" value="TROVE domain-like"/>
    <property type="match status" value="1"/>
</dbReference>
<gene>
    <name evidence="2" type="ORF">M2350_001045</name>
</gene>
<name>A0ABT2ELC6_9BACT</name>
<evidence type="ECO:0000313" key="2">
    <source>
        <dbReference type="EMBL" id="MCS3918645.1"/>
    </source>
</evidence>
<evidence type="ECO:0000256" key="1">
    <source>
        <dbReference type="SAM" id="Coils"/>
    </source>
</evidence>
<organism evidence="2 3">
    <name type="scientific">Candidatus Fervidibacter sacchari</name>
    <dbReference type="NCBI Taxonomy" id="1448929"/>
    <lineage>
        <taxon>Bacteria</taxon>
        <taxon>Candidatus Fervidibacterota</taxon>
        <taxon>Candidatus Fervidibacter</taxon>
    </lineage>
</organism>